<keyword evidence="8 11" id="KW-0067">ATP-binding</keyword>
<feature type="binding site" evidence="11">
    <location>
        <position position="77"/>
    </location>
    <ligand>
        <name>ATP</name>
        <dbReference type="ChEBI" id="CHEBI:30616"/>
    </ligand>
</feature>
<feature type="domain" description="Protein kinase" evidence="13">
    <location>
        <begin position="44"/>
        <end position="300"/>
    </location>
</feature>
<reference evidence="16" key="1">
    <citation type="journal article" date="2006" name="PLoS Biol.">
        <title>Macronuclear genome sequence of the ciliate Tetrahymena thermophila, a model eukaryote.</title>
        <authorList>
            <person name="Eisen J.A."/>
            <person name="Coyne R.S."/>
            <person name="Wu M."/>
            <person name="Wu D."/>
            <person name="Thiagarajan M."/>
            <person name="Wortman J.R."/>
            <person name="Badger J.H."/>
            <person name="Ren Q."/>
            <person name="Amedeo P."/>
            <person name="Jones K.M."/>
            <person name="Tallon L.J."/>
            <person name="Delcher A.L."/>
            <person name="Salzberg S.L."/>
            <person name="Silva J.C."/>
            <person name="Haas B.J."/>
            <person name="Majoros W.H."/>
            <person name="Farzad M."/>
            <person name="Carlton J.M."/>
            <person name="Smith R.K. Jr."/>
            <person name="Garg J."/>
            <person name="Pearlman R.E."/>
            <person name="Karrer K.M."/>
            <person name="Sun L."/>
            <person name="Manning G."/>
            <person name="Elde N.C."/>
            <person name="Turkewitz A.P."/>
            <person name="Asai D.J."/>
            <person name="Wilkes D.E."/>
            <person name="Wang Y."/>
            <person name="Cai H."/>
            <person name="Collins K."/>
            <person name="Stewart B.A."/>
            <person name="Lee S.R."/>
            <person name="Wilamowska K."/>
            <person name="Weinberg Z."/>
            <person name="Ruzzo W.L."/>
            <person name="Wloga D."/>
            <person name="Gaertig J."/>
            <person name="Frankel J."/>
            <person name="Tsao C.-C."/>
            <person name="Gorovsky M.A."/>
            <person name="Keeling P.J."/>
            <person name="Waller R.F."/>
            <person name="Patron N.J."/>
            <person name="Cherry J.M."/>
            <person name="Stover N.A."/>
            <person name="Krieger C.J."/>
            <person name="del Toro C."/>
            <person name="Ryder H.F."/>
            <person name="Williamson S.C."/>
            <person name="Barbeau R.A."/>
            <person name="Hamilton E.P."/>
            <person name="Orias E."/>
        </authorList>
    </citation>
    <scope>NUCLEOTIDE SEQUENCE [LARGE SCALE GENOMIC DNA]</scope>
    <source>
        <strain evidence="16">SB210</strain>
    </source>
</reference>
<dbReference type="SMART" id="SM00220">
    <property type="entry name" value="S_TKc"/>
    <property type="match status" value="1"/>
</dbReference>
<evidence type="ECO:0000256" key="4">
    <source>
        <dbReference type="ARBA" id="ARBA00022553"/>
    </source>
</evidence>
<dbReference type="EC" id="2.7.11.1" evidence="2"/>
<dbReference type="Proteomes" id="UP000009168">
    <property type="component" value="Unassembled WGS sequence"/>
</dbReference>
<name>I7M6N1_TETTS</name>
<dbReference type="InterPro" id="IPR000719">
    <property type="entry name" value="Prot_kinase_dom"/>
</dbReference>
<dbReference type="InterPro" id="IPR011009">
    <property type="entry name" value="Kinase-like_dom_sf"/>
</dbReference>
<dbReference type="OrthoDB" id="63267at2759"/>
<evidence type="ECO:0000256" key="7">
    <source>
        <dbReference type="ARBA" id="ARBA00022777"/>
    </source>
</evidence>
<dbReference type="STRING" id="312017.I7M6N1"/>
<keyword evidence="5" id="KW-0808">Transferase</keyword>
<comment type="similarity">
    <text evidence="1">Belongs to the protein kinase superfamily. AGC Ser/Thr protein kinase family.</text>
</comment>
<feature type="domain" description="AGC-kinase C-terminal" evidence="14">
    <location>
        <begin position="301"/>
        <end position="372"/>
    </location>
</feature>
<dbReference type="InterPro" id="IPR008271">
    <property type="entry name" value="Ser/Thr_kinase_AS"/>
</dbReference>
<dbReference type="HOGENOM" id="CLU_000288_63_5_1"/>
<dbReference type="EMBL" id="GG662665">
    <property type="protein sequence ID" value="EAR85515.2"/>
    <property type="molecule type" value="Genomic_DNA"/>
</dbReference>
<keyword evidence="7 15" id="KW-0418">Kinase</keyword>
<dbReference type="PROSITE" id="PS00107">
    <property type="entry name" value="PROTEIN_KINASE_ATP"/>
    <property type="match status" value="1"/>
</dbReference>
<dbReference type="FunFam" id="1.10.510.10:FF:000008">
    <property type="entry name" value="Non-specific serine/threonine protein kinase"/>
    <property type="match status" value="1"/>
</dbReference>
<dbReference type="AlphaFoldDB" id="I7M6N1"/>
<evidence type="ECO:0000256" key="11">
    <source>
        <dbReference type="PROSITE-ProRule" id="PRU10141"/>
    </source>
</evidence>
<evidence type="ECO:0000256" key="3">
    <source>
        <dbReference type="ARBA" id="ARBA00022527"/>
    </source>
</evidence>
<evidence type="ECO:0000256" key="9">
    <source>
        <dbReference type="ARBA" id="ARBA00047899"/>
    </source>
</evidence>
<dbReference type="Gene3D" id="3.30.200.20">
    <property type="entry name" value="Phosphorylase Kinase, domain 1"/>
    <property type="match status" value="1"/>
</dbReference>
<dbReference type="InParanoid" id="I7M6N1"/>
<dbReference type="GO" id="GO:0004674">
    <property type="term" value="F:protein serine/threonine kinase activity"/>
    <property type="evidence" value="ECO:0007669"/>
    <property type="project" value="UniProtKB-KW"/>
</dbReference>
<dbReference type="InterPro" id="IPR000961">
    <property type="entry name" value="AGC-kinase_C"/>
</dbReference>
<dbReference type="GeneID" id="7837531"/>
<comment type="catalytic activity">
    <reaction evidence="10">
        <text>L-seryl-[protein] + ATP = O-phospho-L-seryl-[protein] + ADP + H(+)</text>
        <dbReference type="Rhea" id="RHEA:17989"/>
        <dbReference type="Rhea" id="RHEA-COMP:9863"/>
        <dbReference type="Rhea" id="RHEA-COMP:11604"/>
        <dbReference type="ChEBI" id="CHEBI:15378"/>
        <dbReference type="ChEBI" id="CHEBI:29999"/>
        <dbReference type="ChEBI" id="CHEBI:30616"/>
        <dbReference type="ChEBI" id="CHEBI:83421"/>
        <dbReference type="ChEBI" id="CHEBI:456216"/>
        <dbReference type="EC" id="2.7.11.1"/>
    </reaction>
</comment>
<dbReference type="KEGG" id="tet:TTHERM_00442650"/>
<evidence type="ECO:0000256" key="1">
    <source>
        <dbReference type="ARBA" id="ARBA00009903"/>
    </source>
</evidence>
<evidence type="ECO:0000259" key="14">
    <source>
        <dbReference type="PROSITE" id="PS51285"/>
    </source>
</evidence>
<dbReference type="PANTHER" id="PTHR24351">
    <property type="entry name" value="RIBOSOMAL PROTEIN S6 KINASE"/>
    <property type="match status" value="1"/>
</dbReference>
<dbReference type="SMART" id="SM00133">
    <property type="entry name" value="S_TK_X"/>
    <property type="match status" value="1"/>
</dbReference>
<dbReference type="PROSITE" id="PS50011">
    <property type="entry name" value="PROTEIN_KINASE_DOM"/>
    <property type="match status" value="1"/>
</dbReference>
<keyword evidence="16" id="KW-1185">Reference proteome</keyword>
<dbReference type="Pfam" id="PF00069">
    <property type="entry name" value="Pkinase"/>
    <property type="match status" value="1"/>
</dbReference>
<sequence>MNNLNNINFNELSSIDQEYFRCINFVEKAQSAENKKKPISMDSFYLLSIIGKGSYAKVSLVRKKDDNQVYALKAIKKSLIEAKNQKEHIITERNILQTVNNQYIVKMKYAFQDKQKLFFVLEYCGGGELYSLLSSKKYLNEQQTKFYAAQLVKAIEYLHSHNIIYRDLKPENILIDKDGYIKLTDFGLSKMDIKHNTEATSLCGTPEYLAPEILEQSGHGKPVDWWTLGNIIWEMMTGLPPFYNENRKEMFHHIKELPLKNHPRIQGDLKNLLHSLLEKDPNKRLGTIDGAKEIIDHPWFKDLRWDQLEQRKINPPFVPNLETDIDLKYIDYEFKEMPIYSVDNNNSSMHSGNFNQYDNFTVQSVQSVQSLASKLSPEVNDSQMDVENSYEQIQGMNHN</sequence>
<protein>
    <recommendedName>
        <fullName evidence="2">non-specific serine/threonine protein kinase</fullName>
        <ecNumber evidence="2">2.7.11.1</ecNumber>
    </recommendedName>
</protein>
<dbReference type="SUPFAM" id="SSF56112">
    <property type="entry name" value="Protein kinase-like (PK-like)"/>
    <property type="match status" value="1"/>
</dbReference>
<organism evidence="15 16">
    <name type="scientific">Tetrahymena thermophila (strain SB210)</name>
    <dbReference type="NCBI Taxonomy" id="312017"/>
    <lineage>
        <taxon>Eukaryota</taxon>
        <taxon>Sar</taxon>
        <taxon>Alveolata</taxon>
        <taxon>Ciliophora</taxon>
        <taxon>Intramacronucleata</taxon>
        <taxon>Oligohymenophorea</taxon>
        <taxon>Hymenostomatida</taxon>
        <taxon>Tetrahymenina</taxon>
        <taxon>Tetrahymenidae</taxon>
        <taxon>Tetrahymena</taxon>
    </lineage>
</organism>
<dbReference type="InterPro" id="IPR017441">
    <property type="entry name" value="Protein_kinase_ATP_BS"/>
</dbReference>
<proteinExistence type="inferred from homology"/>
<keyword evidence="6 11" id="KW-0547">Nucleotide-binding</keyword>
<evidence type="ECO:0000256" key="2">
    <source>
        <dbReference type="ARBA" id="ARBA00012513"/>
    </source>
</evidence>
<dbReference type="PROSITE" id="PS51285">
    <property type="entry name" value="AGC_KINASE_CTER"/>
    <property type="match status" value="1"/>
</dbReference>
<evidence type="ECO:0000256" key="10">
    <source>
        <dbReference type="ARBA" id="ARBA00048679"/>
    </source>
</evidence>
<keyword evidence="4" id="KW-0597">Phosphoprotein</keyword>
<evidence type="ECO:0000313" key="16">
    <source>
        <dbReference type="Proteomes" id="UP000009168"/>
    </source>
</evidence>
<gene>
    <name evidence="15" type="ORF">TTHERM_00442650</name>
</gene>
<comment type="catalytic activity">
    <reaction evidence="9">
        <text>L-threonyl-[protein] + ATP = O-phospho-L-threonyl-[protein] + ADP + H(+)</text>
        <dbReference type="Rhea" id="RHEA:46608"/>
        <dbReference type="Rhea" id="RHEA-COMP:11060"/>
        <dbReference type="Rhea" id="RHEA-COMP:11605"/>
        <dbReference type="ChEBI" id="CHEBI:15378"/>
        <dbReference type="ChEBI" id="CHEBI:30013"/>
        <dbReference type="ChEBI" id="CHEBI:30616"/>
        <dbReference type="ChEBI" id="CHEBI:61977"/>
        <dbReference type="ChEBI" id="CHEBI:456216"/>
        <dbReference type="EC" id="2.7.11.1"/>
    </reaction>
</comment>
<evidence type="ECO:0000256" key="8">
    <source>
        <dbReference type="ARBA" id="ARBA00022840"/>
    </source>
</evidence>
<evidence type="ECO:0000259" key="13">
    <source>
        <dbReference type="PROSITE" id="PS50011"/>
    </source>
</evidence>
<dbReference type="eggNOG" id="KOG0598">
    <property type="taxonomic scope" value="Eukaryota"/>
</dbReference>
<dbReference type="CDD" id="cd05123">
    <property type="entry name" value="STKc_AGC"/>
    <property type="match status" value="1"/>
</dbReference>
<evidence type="ECO:0000256" key="5">
    <source>
        <dbReference type="ARBA" id="ARBA00022679"/>
    </source>
</evidence>
<dbReference type="FunFam" id="3.30.200.20:FF:000524">
    <property type="entry name" value="Non-specific serine/threonine protein kinase"/>
    <property type="match status" value="1"/>
</dbReference>
<dbReference type="OMA" id="CIDNERR"/>
<dbReference type="Gene3D" id="1.10.510.10">
    <property type="entry name" value="Transferase(Phosphotransferase) domain 1"/>
    <property type="match status" value="1"/>
</dbReference>
<keyword evidence="3 12" id="KW-0723">Serine/threonine-protein kinase</keyword>
<evidence type="ECO:0000256" key="6">
    <source>
        <dbReference type="ARBA" id="ARBA00022741"/>
    </source>
</evidence>
<dbReference type="PROSITE" id="PS00108">
    <property type="entry name" value="PROTEIN_KINASE_ST"/>
    <property type="match status" value="1"/>
</dbReference>
<dbReference type="InterPro" id="IPR045270">
    <property type="entry name" value="STKc_AGC"/>
</dbReference>
<dbReference type="GO" id="GO:0005524">
    <property type="term" value="F:ATP binding"/>
    <property type="evidence" value="ECO:0007669"/>
    <property type="project" value="UniProtKB-UniRule"/>
</dbReference>
<accession>I7M6N1</accession>
<evidence type="ECO:0000313" key="15">
    <source>
        <dbReference type="EMBL" id="EAR85515.2"/>
    </source>
</evidence>
<evidence type="ECO:0000256" key="12">
    <source>
        <dbReference type="RuleBase" id="RU000304"/>
    </source>
</evidence>
<dbReference type="RefSeq" id="XP_001033178.2">
    <property type="nucleotide sequence ID" value="XM_001033178.2"/>
</dbReference>